<comment type="subcellular location">
    <subcellularLocation>
        <location evidence="1">Secreted</location>
    </subcellularLocation>
</comment>
<keyword evidence="9" id="KW-1185">Reference proteome</keyword>
<evidence type="ECO:0000259" key="7">
    <source>
        <dbReference type="PROSITE" id="PS50240"/>
    </source>
</evidence>
<comment type="caution">
    <text evidence="8">The sequence shown here is derived from an EMBL/GenBank/DDBJ whole genome shotgun (WGS) entry which is preliminary data.</text>
</comment>
<dbReference type="InterPro" id="IPR009003">
    <property type="entry name" value="Peptidase_S1_PA"/>
</dbReference>
<dbReference type="PROSITE" id="PS50240">
    <property type="entry name" value="TRYPSIN_DOM"/>
    <property type="match status" value="1"/>
</dbReference>
<accession>A0A484B1Y3</accession>
<protein>
    <recommendedName>
        <fullName evidence="5">Phenoloxidase-activating factor 2</fullName>
    </recommendedName>
    <alternativeName>
        <fullName evidence="6">Prophenoloxidase-activating factor II</fullName>
    </alternativeName>
</protein>
<reference evidence="8 9" key="1">
    <citation type="journal article" date="2019" name="J. Hered.">
        <title>An Improved Genome Assembly for Drosophila navojoa, the Basal Species in the mojavensis Cluster.</title>
        <authorList>
            <person name="Vanderlinde T."/>
            <person name="Dupim E.G."/>
            <person name="Nazario-Yepiz N.O."/>
            <person name="Carvalho A.B."/>
        </authorList>
    </citation>
    <scope>NUCLEOTIDE SEQUENCE [LARGE SCALE GENOMIC DNA]</scope>
    <source>
        <strain evidence="8">Navoj_Jal97</strain>
        <tissue evidence="8">Whole organism</tissue>
    </source>
</reference>
<dbReference type="InterPro" id="IPR043504">
    <property type="entry name" value="Peptidase_S1_PA_chymotrypsin"/>
</dbReference>
<dbReference type="EMBL" id="LSRL02000201">
    <property type="protein sequence ID" value="TDG42753.1"/>
    <property type="molecule type" value="Genomic_DNA"/>
</dbReference>
<keyword evidence="3" id="KW-1015">Disulfide bond</keyword>
<dbReference type="PRINTS" id="PR00722">
    <property type="entry name" value="CHYMOTRYPSIN"/>
</dbReference>
<name>A0A484B1Y3_DRONA</name>
<evidence type="ECO:0000256" key="3">
    <source>
        <dbReference type="ARBA" id="ARBA00023157"/>
    </source>
</evidence>
<keyword evidence="2" id="KW-0964">Secreted</keyword>
<organism evidence="8 9">
    <name type="scientific">Drosophila navojoa</name>
    <name type="common">Fruit fly</name>
    <dbReference type="NCBI Taxonomy" id="7232"/>
    <lineage>
        <taxon>Eukaryota</taxon>
        <taxon>Metazoa</taxon>
        <taxon>Ecdysozoa</taxon>
        <taxon>Arthropoda</taxon>
        <taxon>Hexapoda</taxon>
        <taxon>Insecta</taxon>
        <taxon>Pterygota</taxon>
        <taxon>Neoptera</taxon>
        <taxon>Endopterygota</taxon>
        <taxon>Diptera</taxon>
        <taxon>Brachycera</taxon>
        <taxon>Muscomorpha</taxon>
        <taxon>Ephydroidea</taxon>
        <taxon>Drosophilidae</taxon>
        <taxon>Drosophila</taxon>
    </lineage>
</organism>
<evidence type="ECO:0000256" key="5">
    <source>
        <dbReference type="ARBA" id="ARBA00068096"/>
    </source>
</evidence>
<dbReference type="AlphaFoldDB" id="A0A484B1Y3"/>
<dbReference type="GO" id="GO:0004252">
    <property type="term" value="F:serine-type endopeptidase activity"/>
    <property type="evidence" value="ECO:0007669"/>
    <property type="project" value="InterPro"/>
</dbReference>
<dbReference type="Pfam" id="PF00089">
    <property type="entry name" value="Trypsin"/>
    <property type="match status" value="1"/>
</dbReference>
<evidence type="ECO:0000256" key="6">
    <source>
        <dbReference type="ARBA" id="ARBA00076468"/>
    </source>
</evidence>
<evidence type="ECO:0000313" key="9">
    <source>
        <dbReference type="Proteomes" id="UP000295192"/>
    </source>
</evidence>
<dbReference type="OrthoDB" id="6261922at2759"/>
<evidence type="ECO:0000256" key="4">
    <source>
        <dbReference type="ARBA" id="ARBA00024195"/>
    </source>
</evidence>
<dbReference type="SMART" id="SM00020">
    <property type="entry name" value="Tryp_SPc"/>
    <property type="match status" value="1"/>
</dbReference>
<dbReference type="CDD" id="cd00190">
    <property type="entry name" value="Tryp_SPc"/>
    <property type="match status" value="1"/>
</dbReference>
<dbReference type="InterPro" id="IPR001314">
    <property type="entry name" value="Peptidase_S1A"/>
</dbReference>
<dbReference type="GO" id="GO:0005576">
    <property type="term" value="C:extracellular region"/>
    <property type="evidence" value="ECO:0007669"/>
    <property type="project" value="UniProtKB-SubCell"/>
</dbReference>
<dbReference type="GO" id="GO:0006508">
    <property type="term" value="P:proteolysis"/>
    <property type="evidence" value="ECO:0007669"/>
    <property type="project" value="InterPro"/>
</dbReference>
<dbReference type="SUPFAM" id="SSF50494">
    <property type="entry name" value="Trypsin-like serine proteases"/>
    <property type="match status" value="1"/>
</dbReference>
<dbReference type="OMA" id="WGKKNIN"/>
<feature type="domain" description="Peptidase S1" evidence="7">
    <location>
        <begin position="52"/>
        <end position="308"/>
    </location>
</feature>
<sequence>MECVSPSQCRNNTLKQFGAFNRVDCNRNQICCPIANKIEVDSGQWPQCGYRLENGIPQATDRRIAENEANFAEFPWMVALLRREDPVLTMYVGGGSLLTPQVVLTAAHKVLNISESELIARAGEWDHQTAEEAYLHQDRNVQLKIIHKRFDAQSKANNIALLQLQVAFVPSPHISPICLPDASETFDNRRCIITGWGKSLDNRNDYHHVLKKIVVPVLSRSRCNDKLRQIYNPFFNLDYGHICAGAEKGIDACLGDGGSPLVCPIPGSPNRYHQAGIAVWGIGCGLENVPAGYVNVPHYIPWIQQELNKLGIDLEYNRA</sequence>
<dbReference type="Gene3D" id="2.40.10.10">
    <property type="entry name" value="Trypsin-like serine proteases"/>
    <property type="match status" value="1"/>
</dbReference>
<dbReference type="FunFam" id="2.40.10.10:FF:000038">
    <property type="entry name" value="Serine protease"/>
    <property type="match status" value="1"/>
</dbReference>
<gene>
    <name evidence="8" type="ORF">AWZ03_010831</name>
</gene>
<proteinExistence type="inferred from homology"/>
<comment type="similarity">
    <text evidence="4">Belongs to the peptidase S1 family. CLIP subfamily.</text>
</comment>
<dbReference type="STRING" id="7232.A0A484B1Y3"/>
<evidence type="ECO:0000256" key="1">
    <source>
        <dbReference type="ARBA" id="ARBA00004613"/>
    </source>
</evidence>
<dbReference type="InterPro" id="IPR051487">
    <property type="entry name" value="Ser/Thr_Proteases_Immune/Dev"/>
</dbReference>
<dbReference type="Proteomes" id="UP000295192">
    <property type="component" value="Unassembled WGS sequence"/>
</dbReference>
<evidence type="ECO:0000313" key="8">
    <source>
        <dbReference type="EMBL" id="TDG42753.1"/>
    </source>
</evidence>
<dbReference type="PANTHER" id="PTHR24256">
    <property type="entry name" value="TRYPTASE-RELATED"/>
    <property type="match status" value="1"/>
</dbReference>
<dbReference type="InterPro" id="IPR001254">
    <property type="entry name" value="Trypsin_dom"/>
</dbReference>
<evidence type="ECO:0000256" key="2">
    <source>
        <dbReference type="ARBA" id="ARBA00022525"/>
    </source>
</evidence>